<sequence>MMTRGYGASRVWRKMMTIKDEVDHNI</sequence>
<gene>
    <name evidence="1" type="ORF">RDI58_018195</name>
</gene>
<evidence type="ECO:0000313" key="2">
    <source>
        <dbReference type="Proteomes" id="UP001371456"/>
    </source>
</evidence>
<dbReference type="Proteomes" id="UP001371456">
    <property type="component" value="Unassembled WGS sequence"/>
</dbReference>
<organism evidence="1 2">
    <name type="scientific">Solanum bulbocastanum</name>
    <name type="common">Wild potato</name>
    <dbReference type="NCBI Taxonomy" id="147425"/>
    <lineage>
        <taxon>Eukaryota</taxon>
        <taxon>Viridiplantae</taxon>
        <taxon>Streptophyta</taxon>
        <taxon>Embryophyta</taxon>
        <taxon>Tracheophyta</taxon>
        <taxon>Spermatophyta</taxon>
        <taxon>Magnoliopsida</taxon>
        <taxon>eudicotyledons</taxon>
        <taxon>Gunneridae</taxon>
        <taxon>Pentapetalae</taxon>
        <taxon>asterids</taxon>
        <taxon>lamiids</taxon>
        <taxon>Solanales</taxon>
        <taxon>Solanaceae</taxon>
        <taxon>Solanoideae</taxon>
        <taxon>Solaneae</taxon>
        <taxon>Solanum</taxon>
    </lineage>
</organism>
<accession>A0AAN8TCN2</accession>
<keyword evidence="2" id="KW-1185">Reference proteome</keyword>
<reference evidence="1 2" key="1">
    <citation type="submission" date="2024-02" db="EMBL/GenBank/DDBJ databases">
        <title>de novo genome assembly of Solanum bulbocastanum strain 11H21.</title>
        <authorList>
            <person name="Hosaka A.J."/>
        </authorList>
    </citation>
    <scope>NUCLEOTIDE SEQUENCE [LARGE SCALE GENOMIC DNA]</scope>
    <source>
        <tissue evidence="1">Young leaves</tissue>
    </source>
</reference>
<comment type="caution">
    <text evidence="1">The sequence shown here is derived from an EMBL/GenBank/DDBJ whole genome shotgun (WGS) entry which is preliminary data.</text>
</comment>
<protein>
    <submittedName>
        <fullName evidence="1">Uncharacterized protein</fullName>
    </submittedName>
</protein>
<evidence type="ECO:0000313" key="1">
    <source>
        <dbReference type="EMBL" id="KAK6784740.1"/>
    </source>
</evidence>
<dbReference type="EMBL" id="JBANQN010000007">
    <property type="protein sequence ID" value="KAK6784740.1"/>
    <property type="molecule type" value="Genomic_DNA"/>
</dbReference>
<name>A0AAN8TCN2_SOLBU</name>
<dbReference type="AlphaFoldDB" id="A0AAN8TCN2"/>
<proteinExistence type="predicted"/>